<sequence>MAEQRNVIVAMDGSDHSNYALDWYCNNVHREGDHVVLVYVPELNDLLHSSQMEQLEEQERIKQDLEAFAEILRHHGLGGKVKSIMASKPGEGILKAAEDEHGCMIFVGNRGKGLLRRTFMGSVSDYVVHHSHIPVFVCKHPNKHIPHHD</sequence>
<evidence type="ECO:0000259" key="1">
    <source>
        <dbReference type="Pfam" id="PF00582"/>
    </source>
</evidence>
<dbReference type="InterPro" id="IPR014729">
    <property type="entry name" value="Rossmann-like_a/b/a_fold"/>
</dbReference>
<protein>
    <recommendedName>
        <fullName evidence="1">UspA domain-containing protein</fullName>
    </recommendedName>
</protein>
<keyword evidence="3" id="KW-1185">Reference proteome</keyword>
<dbReference type="PANTHER" id="PTHR46989:SF3">
    <property type="entry name" value="USPA DOMAIN-CONTAINING PROTEIN"/>
    <property type="match status" value="1"/>
</dbReference>
<accession>A0A8S3YHX0</accession>
<evidence type="ECO:0000313" key="2">
    <source>
        <dbReference type="EMBL" id="CAG5114932.1"/>
    </source>
</evidence>
<dbReference type="OrthoDB" id="843225at2759"/>
<reference evidence="2" key="1">
    <citation type="submission" date="2021-04" db="EMBL/GenBank/DDBJ databases">
        <authorList>
            <consortium name="Molecular Ecology Group"/>
        </authorList>
    </citation>
    <scope>NUCLEOTIDE SEQUENCE</scope>
</reference>
<organism evidence="2 3">
    <name type="scientific">Candidula unifasciata</name>
    <dbReference type="NCBI Taxonomy" id="100452"/>
    <lineage>
        <taxon>Eukaryota</taxon>
        <taxon>Metazoa</taxon>
        <taxon>Spiralia</taxon>
        <taxon>Lophotrochozoa</taxon>
        <taxon>Mollusca</taxon>
        <taxon>Gastropoda</taxon>
        <taxon>Heterobranchia</taxon>
        <taxon>Euthyneura</taxon>
        <taxon>Panpulmonata</taxon>
        <taxon>Eupulmonata</taxon>
        <taxon>Stylommatophora</taxon>
        <taxon>Helicina</taxon>
        <taxon>Helicoidea</taxon>
        <taxon>Geomitridae</taxon>
        <taxon>Candidula</taxon>
    </lineage>
</organism>
<dbReference type="Pfam" id="PF00582">
    <property type="entry name" value="Usp"/>
    <property type="match status" value="1"/>
</dbReference>
<dbReference type="PRINTS" id="PR01438">
    <property type="entry name" value="UNVRSLSTRESS"/>
</dbReference>
<gene>
    <name evidence="2" type="ORF">CUNI_LOCUS490</name>
</gene>
<dbReference type="Gene3D" id="3.40.50.620">
    <property type="entry name" value="HUPs"/>
    <property type="match status" value="1"/>
</dbReference>
<dbReference type="CDD" id="cd23659">
    <property type="entry name" value="USP_At3g01520-like"/>
    <property type="match status" value="1"/>
</dbReference>
<dbReference type="EMBL" id="CAJHNH020000056">
    <property type="protein sequence ID" value="CAG5114932.1"/>
    <property type="molecule type" value="Genomic_DNA"/>
</dbReference>
<evidence type="ECO:0000313" key="3">
    <source>
        <dbReference type="Proteomes" id="UP000678393"/>
    </source>
</evidence>
<feature type="domain" description="UspA" evidence="1">
    <location>
        <begin position="5"/>
        <end position="139"/>
    </location>
</feature>
<comment type="caution">
    <text evidence="2">The sequence shown here is derived from an EMBL/GenBank/DDBJ whole genome shotgun (WGS) entry which is preliminary data.</text>
</comment>
<dbReference type="PANTHER" id="PTHR46989">
    <property type="entry name" value="USP DOMAIN-CONTAINING PROTEIN"/>
    <property type="match status" value="1"/>
</dbReference>
<dbReference type="Proteomes" id="UP000678393">
    <property type="component" value="Unassembled WGS sequence"/>
</dbReference>
<dbReference type="InterPro" id="IPR006015">
    <property type="entry name" value="Universal_stress_UspA"/>
</dbReference>
<dbReference type="SUPFAM" id="SSF52402">
    <property type="entry name" value="Adenine nucleotide alpha hydrolases-like"/>
    <property type="match status" value="1"/>
</dbReference>
<dbReference type="AlphaFoldDB" id="A0A8S3YHX0"/>
<dbReference type="InterPro" id="IPR006016">
    <property type="entry name" value="UspA"/>
</dbReference>
<proteinExistence type="predicted"/>
<name>A0A8S3YHX0_9EUPU</name>